<dbReference type="RefSeq" id="WP_053180419.1">
    <property type="nucleotide sequence ID" value="NZ_LGIA01000045.1"/>
</dbReference>
<feature type="domain" description="Right handed beta helix" evidence="2">
    <location>
        <begin position="189"/>
        <end position="326"/>
    </location>
</feature>
<dbReference type="InterPro" id="IPR011050">
    <property type="entry name" value="Pectin_lyase_fold/virulence"/>
</dbReference>
<protein>
    <recommendedName>
        <fullName evidence="2">Right handed beta helix domain-containing protein</fullName>
    </recommendedName>
</protein>
<accession>A0A0L8VCA1</accession>
<organism evidence="3 4">
    <name type="scientific">Sunxiuqinia dokdonensis</name>
    <dbReference type="NCBI Taxonomy" id="1409788"/>
    <lineage>
        <taxon>Bacteria</taxon>
        <taxon>Pseudomonadati</taxon>
        <taxon>Bacteroidota</taxon>
        <taxon>Bacteroidia</taxon>
        <taxon>Marinilabiliales</taxon>
        <taxon>Prolixibacteraceae</taxon>
        <taxon>Sunxiuqinia</taxon>
    </lineage>
</organism>
<evidence type="ECO:0000313" key="3">
    <source>
        <dbReference type="EMBL" id="KOH46105.1"/>
    </source>
</evidence>
<dbReference type="Proteomes" id="UP000036958">
    <property type="component" value="Unassembled WGS sequence"/>
</dbReference>
<sequence>MKNSIFLTLVFLLLISCSGGHQYYVDSENGDDSNSGRSPEKAWASLEKVNSMEFKAGDQLLFKSGTAYFGQLEPKGSGTAEAPIQIDRYGEGTKPAIHGEGGKLHTLLLYNVEYWEVRNLEITNTGAEREANRRGVSIVAENFGDCHHIVLDSLEVHHVNGSLVKGDGGGSAIIWQNNGDSIKTRFVDLIIENCYLHHCGRNGINSWGYTRRDNWHPSVGVIVRNNLLEQIPGDGIVPIGCDGALIENNVMRDCPDILSHKEAAAGIWPWSSDNTVIQFNEVSDHRAKWDGQGFDSDFNCQGTVIQYNYSHDNYGGFLLICNNGNTYGSKGNIGTDGTIIRFNLSVNDGIRPYPTEREGWFSPIMHITGPVTNTKVHSNLIVMPERNTTETEPVVIQMDNWGEKWPVNTAIFNNYFWAYTEPIFNWGEDQQTSFEDNVTNSLETSNAKAIFSLLNELADEAAQDGLEGFQKLRRFVEDRL</sequence>
<feature type="chain" id="PRO_5005591489" description="Right handed beta helix domain-containing protein" evidence="1">
    <location>
        <begin position="23"/>
        <end position="480"/>
    </location>
</feature>
<evidence type="ECO:0000313" key="4">
    <source>
        <dbReference type="Proteomes" id="UP000036958"/>
    </source>
</evidence>
<proteinExistence type="predicted"/>
<keyword evidence="4" id="KW-1185">Reference proteome</keyword>
<dbReference type="Gene3D" id="2.160.20.10">
    <property type="entry name" value="Single-stranded right-handed beta-helix, Pectin lyase-like"/>
    <property type="match status" value="1"/>
</dbReference>
<dbReference type="Pfam" id="PF13229">
    <property type="entry name" value="Beta_helix"/>
    <property type="match status" value="1"/>
</dbReference>
<dbReference type="InterPro" id="IPR039448">
    <property type="entry name" value="Beta_helix"/>
</dbReference>
<dbReference type="SMART" id="SM00710">
    <property type="entry name" value="PbH1"/>
    <property type="match status" value="5"/>
</dbReference>
<feature type="signal peptide" evidence="1">
    <location>
        <begin position="1"/>
        <end position="22"/>
    </location>
</feature>
<reference evidence="3" key="1">
    <citation type="submission" date="2015-07" db="EMBL/GenBank/DDBJ databases">
        <title>MeaNS - Measles Nucleotide Surveillance Program.</title>
        <authorList>
            <person name="Tran T."/>
            <person name="Druce J."/>
        </authorList>
    </citation>
    <scope>NUCLEOTIDE SEQUENCE</scope>
    <source>
        <strain evidence="3">SK</strain>
    </source>
</reference>
<dbReference type="PROSITE" id="PS51257">
    <property type="entry name" value="PROKAR_LIPOPROTEIN"/>
    <property type="match status" value="1"/>
</dbReference>
<dbReference type="OrthoDB" id="3333873at2"/>
<dbReference type="AlphaFoldDB" id="A0A0L8VCA1"/>
<evidence type="ECO:0000256" key="1">
    <source>
        <dbReference type="SAM" id="SignalP"/>
    </source>
</evidence>
<dbReference type="InterPro" id="IPR012334">
    <property type="entry name" value="Pectin_lyas_fold"/>
</dbReference>
<dbReference type="EMBL" id="LGIA01000045">
    <property type="protein sequence ID" value="KOH46105.1"/>
    <property type="molecule type" value="Genomic_DNA"/>
</dbReference>
<name>A0A0L8VCA1_9BACT</name>
<dbReference type="PATRIC" id="fig|1409788.3.peg.1088"/>
<comment type="caution">
    <text evidence="3">The sequence shown here is derived from an EMBL/GenBank/DDBJ whole genome shotgun (WGS) entry which is preliminary data.</text>
</comment>
<gene>
    <name evidence="3" type="ORF">NC99_10690</name>
</gene>
<dbReference type="InterPro" id="IPR006626">
    <property type="entry name" value="PbH1"/>
</dbReference>
<keyword evidence="1" id="KW-0732">Signal</keyword>
<evidence type="ECO:0000259" key="2">
    <source>
        <dbReference type="Pfam" id="PF13229"/>
    </source>
</evidence>
<dbReference type="STRING" id="1409788.NC99_10690"/>
<dbReference type="SUPFAM" id="SSF51126">
    <property type="entry name" value="Pectin lyase-like"/>
    <property type="match status" value="1"/>
</dbReference>